<keyword evidence="2" id="KW-0413">Isomerase</keyword>
<keyword evidence="5" id="KW-1185">Reference proteome</keyword>
<reference evidence="4 5" key="1">
    <citation type="submission" date="2013-03" db="EMBL/GenBank/DDBJ databases">
        <title>The Genome Sequence of Enterococcus saccharolyticus ATCC_43076 (Illumina only assembly).</title>
        <authorList>
            <consortium name="The Broad Institute Genomics Platform"/>
            <consortium name="The Broad Institute Genome Sequencing Center for Infectious Disease"/>
            <person name="Earl A."/>
            <person name="Russ C."/>
            <person name="Gilmore M."/>
            <person name="Surin D."/>
            <person name="Walker B."/>
            <person name="Young S."/>
            <person name="Zeng Q."/>
            <person name="Gargeya S."/>
            <person name="Fitzgerald M."/>
            <person name="Haas B."/>
            <person name="Abouelleil A."/>
            <person name="Allen A.W."/>
            <person name="Alvarado L."/>
            <person name="Arachchi H.M."/>
            <person name="Berlin A.M."/>
            <person name="Chapman S.B."/>
            <person name="Gainer-Dewar J."/>
            <person name="Goldberg J."/>
            <person name="Griggs A."/>
            <person name="Gujja S."/>
            <person name="Hansen M."/>
            <person name="Howarth C."/>
            <person name="Imamovic A."/>
            <person name="Ireland A."/>
            <person name="Larimer J."/>
            <person name="McCowan C."/>
            <person name="Murphy C."/>
            <person name="Pearson M."/>
            <person name="Poon T.W."/>
            <person name="Priest M."/>
            <person name="Roberts A."/>
            <person name="Saif S."/>
            <person name="Shea T."/>
            <person name="Sisk P."/>
            <person name="Sykes S."/>
            <person name="Wortman J."/>
            <person name="Nusbaum C."/>
            <person name="Birren B."/>
        </authorList>
    </citation>
    <scope>NUCLEOTIDE SEQUENCE [LARGE SCALE GENOMIC DNA]</scope>
    <source>
        <strain evidence="4 5">ATCC 43076</strain>
    </source>
</reference>
<comment type="similarity">
    <text evidence="1">Belongs to the PhzF family.</text>
</comment>
<dbReference type="EMBL" id="AHYT01000004">
    <property type="protein sequence ID" value="EOT29389.1"/>
    <property type="molecule type" value="Genomic_DNA"/>
</dbReference>
<evidence type="ECO:0000313" key="4">
    <source>
        <dbReference type="EMBL" id="EOT29389.1"/>
    </source>
</evidence>
<organism evidence="4 5">
    <name type="scientific">Enterococcus saccharolyticus subsp. saccharolyticus ATCC 43076</name>
    <dbReference type="NCBI Taxonomy" id="1139996"/>
    <lineage>
        <taxon>Bacteria</taxon>
        <taxon>Bacillati</taxon>
        <taxon>Bacillota</taxon>
        <taxon>Bacilli</taxon>
        <taxon>Lactobacillales</taxon>
        <taxon>Enterococcaceae</taxon>
        <taxon>Enterococcus</taxon>
    </lineage>
</organism>
<dbReference type="Gene3D" id="3.10.310.10">
    <property type="entry name" value="Diaminopimelate Epimerase, Chain A, domain 1"/>
    <property type="match status" value="2"/>
</dbReference>
<protein>
    <recommendedName>
        <fullName evidence="6">PhzF family phenazine biosynthesis protein</fullName>
    </recommendedName>
</protein>
<evidence type="ECO:0000313" key="5">
    <source>
        <dbReference type="Proteomes" id="UP000014136"/>
    </source>
</evidence>
<evidence type="ECO:0000256" key="2">
    <source>
        <dbReference type="ARBA" id="ARBA00023235"/>
    </source>
</evidence>
<dbReference type="Pfam" id="PF02567">
    <property type="entry name" value="PhzC-PhzF"/>
    <property type="match status" value="1"/>
</dbReference>
<gene>
    <name evidence="4" type="ORF">OMQ_01341</name>
</gene>
<dbReference type="PANTHER" id="PTHR13774">
    <property type="entry name" value="PHENAZINE BIOSYNTHESIS PROTEIN"/>
    <property type="match status" value="1"/>
</dbReference>
<dbReference type="Proteomes" id="UP000014136">
    <property type="component" value="Unassembled WGS sequence"/>
</dbReference>
<dbReference type="PATRIC" id="fig|1139996.3.peg.1323"/>
<dbReference type="PANTHER" id="PTHR13774:SF17">
    <property type="entry name" value="PHENAZINE BIOSYNTHESIS-LIKE DOMAIN-CONTAINING PROTEIN"/>
    <property type="match status" value="1"/>
</dbReference>
<accession>S0NI49</accession>
<dbReference type="InterPro" id="IPR003719">
    <property type="entry name" value="Phenazine_PhzF-like"/>
</dbReference>
<dbReference type="AlphaFoldDB" id="S0NI49"/>
<dbReference type="SUPFAM" id="SSF54506">
    <property type="entry name" value="Diaminopimelate epimerase-like"/>
    <property type="match status" value="1"/>
</dbReference>
<dbReference type="GO" id="GO:0005737">
    <property type="term" value="C:cytoplasm"/>
    <property type="evidence" value="ECO:0007669"/>
    <property type="project" value="TreeGrafter"/>
</dbReference>
<dbReference type="STRING" id="41997.RV16_GL000229"/>
<dbReference type="OrthoDB" id="9788221at2"/>
<dbReference type="GO" id="GO:0016853">
    <property type="term" value="F:isomerase activity"/>
    <property type="evidence" value="ECO:0007669"/>
    <property type="project" value="UniProtKB-KW"/>
</dbReference>
<evidence type="ECO:0008006" key="6">
    <source>
        <dbReference type="Google" id="ProtNLM"/>
    </source>
</evidence>
<dbReference type="eggNOG" id="COG0384">
    <property type="taxonomic scope" value="Bacteria"/>
</dbReference>
<comment type="caution">
    <text evidence="4">The sequence shown here is derived from an EMBL/GenBank/DDBJ whole genome shotgun (WGS) entry which is preliminary data.</text>
</comment>
<dbReference type="PIRSF" id="PIRSF016184">
    <property type="entry name" value="PhzC_PhzF"/>
    <property type="match status" value="1"/>
</dbReference>
<evidence type="ECO:0000256" key="1">
    <source>
        <dbReference type="ARBA" id="ARBA00008270"/>
    </source>
</evidence>
<feature type="active site" evidence="3">
    <location>
        <position position="44"/>
    </location>
</feature>
<evidence type="ECO:0000256" key="3">
    <source>
        <dbReference type="PIRSR" id="PIRSR016184-1"/>
    </source>
</evidence>
<dbReference type="HOGENOM" id="CLU_048756_2_2_9"/>
<dbReference type="NCBIfam" id="TIGR00654">
    <property type="entry name" value="PhzF_family"/>
    <property type="match status" value="1"/>
</dbReference>
<proteinExistence type="inferred from homology"/>
<name>S0NI49_9ENTE</name>
<sequence>MKQYIVDAFTKEVFKGNPAAICLLDTWLPDETLQAIALENNLSETAFLVKADEGYQLRWFSLGGEIDLCGHATMAAAYVLVNFYESSDELIFHTMSGKLTVTHQAGRFEISFPSFALQEVPITEEMVAAIGCRPVTAYLGRDLLCVLDSAQAVVAVVPNQEKIEKLAGLLLHVTAKDNQYTCVSRTFAPKLNIAEDPVCGSGHCHIVPYWAQELQTNEITAYQASTRGGILYGTYAGERTKLAGYATLFAIAEIFI</sequence>
<dbReference type="RefSeq" id="WP_016175138.1">
    <property type="nucleotide sequence ID" value="NZ_KE136389.1"/>
</dbReference>